<keyword evidence="4 8" id="KW-0808">Transferase</keyword>
<accession>A0A1J5SQV9</accession>
<evidence type="ECO:0000313" key="8">
    <source>
        <dbReference type="EMBL" id="OIR06437.1"/>
    </source>
</evidence>
<dbReference type="PANTHER" id="PTHR23417:SF14">
    <property type="entry name" value="PENTACOTRIPEPTIDE-REPEAT REGION OF PRORP DOMAIN-CONTAINING PROTEIN"/>
    <property type="match status" value="1"/>
</dbReference>
<dbReference type="Gene3D" id="3.40.50.150">
    <property type="entry name" value="Vaccinia Virus protein VP39"/>
    <property type="match status" value="1"/>
</dbReference>
<dbReference type="AlphaFoldDB" id="A0A1J5SQV9"/>
<evidence type="ECO:0000256" key="1">
    <source>
        <dbReference type="ARBA" id="ARBA00000142"/>
    </source>
</evidence>
<dbReference type="CDD" id="cd02440">
    <property type="entry name" value="AdoMet_MTases"/>
    <property type="match status" value="1"/>
</dbReference>
<protein>
    <recommendedName>
        <fullName evidence="2">tRNA (guanine(46)-N(7))-methyltransferase</fullName>
        <ecNumber evidence="2">2.1.1.33</ecNumber>
    </recommendedName>
</protein>
<evidence type="ECO:0000256" key="5">
    <source>
        <dbReference type="ARBA" id="ARBA00022691"/>
    </source>
</evidence>
<keyword evidence="6" id="KW-0819">tRNA processing</keyword>
<reference evidence="8" key="1">
    <citation type="submission" date="2016-10" db="EMBL/GenBank/DDBJ databases">
        <title>Sequence of Gallionella enrichment culture.</title>
        <authorList>
            <person name="Poehlein A."/>
            <person name="Muehling M."/>
            <person name="Daniel R."/>
        </authorList>
    </citation>
    <scope>NUCLEOTIDE SEQUENCE</scope>
</reference>
<comment type="catalytic activity">
    <reaction evidence="1">
        <text>guanosine(46) in tRNA + S-adenosyl-L-methionine = N(7)-methylguanosine(46) in tRNA + S-adenosyl-L-homocysteine</text>
        <dbReference type="Rhea" id="RHEA:42708"/>
        <dbReference type="Rhea" id="RHEA-COMP:10188"/>
        <dbReference type="Rhea" id="RHEA-COMP:10189"/>
        <dbReference type="ChEBI" id="CHEBI:57856"/>
        <dbReference type="ChEBI" id="CHEBI:59789"/>
        <dbReference type="ChEBI" id="CHEBI:74269"/>
        <dbReference type="ChEBI" id="CHEBI:74480"/>
        <dbReference type="EC" id="2.1.1.33"/>
    </reaction>
</comment>
<evidence type="ECO:0000256" key="7">
    <source>
        <dbReference type="SAM" id="MobiDB-lite"/>
    </source>
</evidence>
<proteinExistence type="inferred from homology"/>
<feature type="region of interest" description="Disordered" evidence="7">
    <location>
        <begin position="1"/>
        <end position="45"/>
    </location>
</feature>
<keyword evidence="3 8" id="KW-0489">Methyltransferase</keyword>
<dbReference type="PANTHER" id="PTHR23417">
    <property type="entry name" value="3-DEOXY-D-MANNO-OCTULOSONIC-ACID TRANSFERASE/TRNA GUANINE-N 7 - -METHYLTRANSFERASE"/>
    <property type="match status" value="1"/>
</dbReference>
<feature type="compositionally biased region" description="Basic and acidic residues" evidence="7">
    <location>
        <begin position="10"/>
        <end position="19"/>
    </location>
</feature>
<evidence type="ECO:0000256" key="4">
    <source>
        <dbReference type="ARBA" id="ARBA00022679"/>
    </source>
</evidence>
<organism evidence="8">
    <name type="scientific">mine drainage metagenome</name>
    <dbReference type="NCBI Taxonomy" id="410659"/>
    <lineage>
        <taxon>unclassified sequences</taxon>
        <taxon>metagenomes</taxon>
        <taxon>ecological metagenomes</taxon>
    </lineage>
</organism>
<evidence type="ECO:0000256" key="6">
    <source>
        <dbReference type="ARBA" id="ARBA00022694"/>
    </source>
</evidence>
<evidence type="ECO:0000256" key="2">
    <source>
        <dbReference type="ARBA" id="ARBA00011977"/>
    </source>
</evidence>
<sequence>MNAPLDSNEEAGRRGDLRHSNVPVSPSAKRERSVRGGQGHPEVNPAHLQRMAELREALRAELAGLLPASGAIVLEVGCGHGHFLTAYAQAHPDRHCIGIDINLDRVLRGERKRKRAQLPNLHFVRAEAQLFLDVLPRDIRLAEIFVLFPDPWPKKRHHKNRIMRKPFLDVVAERSAPGVALRFRTDYAPYFEAVVGTLRTDAHWECRVGEPWPFDMATIFQQKAERFDSLTAVRR</sequence>
<dbReference type="PROSITE" id="PS51625">
    <property type="entry name" value="SAM_MT_TRMB"/>
    <property type="match status" value="1"/>
</dbReference>
<gene>
    <name evidence="8" type="primary">trmB_3</name>
    <name evidence="8" type="ORF">GALL_113520</name>
</gene>
<evidence type="ECO:0000256" key="3">
    <source>
        <dbReference type="ARBA" id="ARBA00022603"/>
    </source>
</evidence>
<dbReference type="InterPro" id="IPR055361">
    <property type="entry name" value="tRNA_methyltr_TrmB_bact"/>
</dbReference>
<dbReference type="EMBL" id="MLJW01000043">
    <property type="protein sequence ID" value="OIR06437.1"/>
    <property type="molecule type" value="Genomic_DNA"/>
</dbReference>
<dbReference type="Pfam" id="PF02390">
    <property type="entry name" value="Methyltransf_4"/>
    <property type="match status" value="1"/>
</dbReference>
<dbReference type="InterPro" id="IPR029063">
    <property type="entry name" value="SAM-dependent_MTases_sf"/>
</dbReference>
<dbReference type="GO" id="GO:0043527">
    <property type="term" value="C:tRNA methyltransferase complex"/>
    <property type="evidence" value="ECO:0007669"/>
    <property type="project" value="TreeGrafter"/>
</dbReference>
<dbReference type="InterPro" id="IPR003358">
    <property type="entry name" value="tRNA_(Gua-N-7)_MeTrfase_Trmb"/>
</dbReference>
<dbReference type="HAMAP" id="MF_01057">
    <property type="entry name" value="tRNA_methyltr_TrmB"/>
    <property type="match status" value="1"/>
</dbReference>
<dbReference type="GO" id="GO:0008176">
    <property type="term" value="F:tRNA (guanine(46)-N7)-methyltransferase activity"/>
    <property type="evidence" value="ECO:0007669"/>
    <property type="project" value="UniProtKB-EC"/>
</dbReference>
<dbReference type="EC" id="2.1.1.33" evidence="2"/>
<dbReference type="SUPFAM" id="SSF53335">
    <property type="entry name" value="S-adenosyl-L-methionine-dependent methyltransferases"/>
    <property type="match status" value="1"/>
</dbReference>
<name>A0A1J5SQV9_9ZZZZ</name>
<comment type="caution">
    <text evidence="8">The sequence shown here is derived from an EMBL/GenBank/DDBJ whole genome shotgun (WGS) entry which is preliminary data.</text>
</comment>
<keyword evidence="5" id="KW-0949">S-adenosyl-L-methionine</keyword>